<comment type="caution">
    <text evidence="8">The sequence shown here is derived from an EMBL/GenBank/DDBJ whole genome shotgun (WGS) entry which is preliminary data.</text>
</comment>
<accession>A0ABP8JXE9</accession>
<keyword evidence="9" id="KW-1185">Reference proteome</keyword>
<dbReference type="InterPro" id="IPR003439">
    <property type="entry name" value="ABC_transporter-like_ATP-bd"/>
</dbReference>
<evidence type="ECO:0000256" key="1">
    <source>
        <dbReference type="ARBA" id="ARBA00022448"/>
    </source>
</evidence>
<dbReference type="InterPro" id="IPR027417">
    <property type="entry name" value="P-loop_NTPase"/>
</dbReference>
<keyword evidence="3" id="KW-0547">Nucleotide-binding</keyword>
<dbReference type="Pfam" id="PF03459">
    <property type="entry name" value="TOBE"/>
    <property type="match status" value="1"/>
</dbReference>
<dbReference type="SUPFAM" id="SSF50331">
    <property type="entry name" value="MOP-like"/>
    <property type="match status" value="1"/>
</dbReference>
<dbReference type="SUPFAM" id="SSF52540">
    <property type="entry name" value="P-loop containing nucleoside triphosphate hydrolases"/>
    <property type="match status" value="1"/>
</dbReference>
<feature type="domain" description="Mop" evidence="7">
    <location>
        <begin position="284"/>
        <end position="350"/>
    </location>
</feature>
<reference evidence="9" key="1">
    <citation type="journal article" date="2019" name="Int. J. Syst. Evol. Microbiol.">
        <title>The Global Catalogue of Microorganisms (GCM) 10K type strain sequencing project: providing services to taxonomists for standard genome sequencing and annotation.</title>
        <authorList>
            <consortium name="The Broad Institute Genomics Platform"/>
            <consortium name="The Broad Institute Genome Sequencing Center for Infectious Disease"/>
            <person name="Wu L."/>
            <person name="Ma J."/>
        </authorList>
    </citation>
    <scope>NUCLEOTIDE SEQUENCE [LARGE SCALE GENOMIC DNA]</scope>
    <source>
        <strain evidence="9">JCM 17809</strain>
    </source>
</reference>
<dbReference type="PANTHER" id="PTHR42781:SF4">
    <property type="entry name" value="SPERMIDINE_PUTRESCINE IMPORT ATP-BINDING PROTEIN POTA"/>
    <property type="match status" value="1"/>
</dbReference>
<dbReference type="InterPro" id="IPR003593">
    <property type="entry name" value="AAA+_ATPase"/>
</dbReference>
<dbReference type="InterPro" id="IPR050093">
    <property type="entry name" value="ABC_SmlMolc_Importer"/>
</dbReference>
<dbReference type="Pfam" id="PF00005">
    <property type="entry name" value="ABC_tran"/>
    <property type="match status" value="1"/>
</dbReference>
<sequence length="351" mass="36417">MSLDALVRLSRGGLDLDLPLRAGDGEVVAVLGPNGAGKTTALHVLAGLVRLGGGHVRVDDEVWAGDGIHVDPSLRRVGLLAADHLLFPHLSARANVAFGPRSRGTSRADAAARADAELDALGALDLAGLRPDRLSHGQAQRVAIARALATDPRLLLLDEPLSALDPELRPLVRATLAARLRTYRGSTVLVTHDPLDALTLADHLVFVEAGRVVQEGSPADVVARPRNAYVAHVVGLNLYPGDAVGADTVTTALGPVVTSGHEHRGASWVAFAPAAVALYPHRPDGSPRNTWPGRVVAVELVGQSARVRLAAEGGATVVAEVTPASVAALRLHPGTDLWAGVKATEVSAYPA</sequence>
<dbReference type="InterPro" id="IPR008995">
    <property type="entry name" value="Mo/tungstate-bd_C_term_dom"/>
</dbReference>
<evidence type="ECO:0000259" key="7">
    <source>
        <dbReference type="PROSITE" id="PS51866"/>
    </source>
</evidence>
<name>A0ABP8JXE9_9MICO</name>
<dbReference type="PROSITE" id="PS00211">
    <property type="entry name" value="ABC_TRANSPORTER_1"/>
    <property type="match status" value="1"/>
</dbReference>
<dbReference type="Gene3D" id="3.40.50.300">
    <property type="entry name" value="P-loop containing nucleotide triphosphate hydrolases"/>
    <property type="match status" value="1"/>
</dbReference>
<evidence type="ECO:0000313" key="9">
    <source>
        <dbReference type="Proteomes" id="UP001500945"/>
    </source>
</evidence>
<organism evidence="8 9">
    <name type="scientific">Fodinibacter luteus</name>
    <dbReference type="NCBI Taxonomy" id="552064"/>
    <lineage>
        <taxon>Bacteria</taxon>
        <taxon>Bacillati</taxon>
        <taxon>Actinomycetota</taxon>
        <taxon>Actinomycetes</taxon>
        <taxon>Micrococcales</taxon>
        <taxon>Intrasporangiaceae</taxon>
        <taxon>Fodinibacter (ex Wang et al. 2009)</taxon>
    </lineage>
</organism>
<dbReference type="PROSITE" id="PS50893">
    <property type="entry name" value="ABC_TRANSPORTER_2"/>
    <property type="match status" value="1"/>
</dbReference>
<feature type="domain" description="ABC transporter" evidence="6">
    <location>
        <begin position="1"/>
        <end position="234"/>
    </location>
</feature>
<evidence type="ECO:0000256" key="5">
    <source>
        <dbReference type="PROSITE-ProRule" id="PRU01213"/>
    </source>
</evidence>
<dbReference type="InterPro" id="IPR005116">
    <property type="entry name" value="Transp-assoc_OB_typ1"/>
</dbReference>
<dbReference type="Proteomes" id="UP001500945">
    <property type="component" value="Unassembled WGS sequence"/>
</dbReference>
<evidence type="ECO:0000256" key="2">
    <source>
        <dbReference type="ARBA" id="ARBA00022505"/>
    </source>
</evidence>
<keyword evidence="1" id="KW-0813">Transport</keyword>
<proteinExistence type="predicted"/>
<protein>
    <submittedName>
        <fullName evidence="8">ABC transporter ATP-binding protein</fullName>
    </submittedName>
</protein>
<dbReference type="InterPro" id="IPR017871">
    <property type="entry name" value="ABC_transporter-like_CS"/>
</dbReference>
<dbReference type="RefSeq" id="WP_345201439.1">
    <property type="nucleotide sequence ID" value="NZ_BAABGM010000001.1"/>
</dbReference>
<keyword evidence="4 8" id="KW-0067">ATP-binding</keyword>
<evidence type="ECO:0000256" key="4">
    <source>
        <dbReference type="ARBA" id="ARBA00022840"/>
    </source>
</evidence>
<evidence type="ECO:0000259" key="6">
    <source>
        <dbReference type="PROSITE" id="PS50893"/>
    </source>
</evidence>
<dbReference type="Gene3D" id="2.40.50.100">
    <property type="match status" value="1"/>
</dbReference>
<gene>
    <name evidence="8" type="ORF">GCM10023168_02680</name>
</gene>
<dbReference type="PROSITE" id="PS51866">
    <property type="entry name" value="MOP"/>
    <property type="match status" value="1"/>
</dbReference>
<dbReference type="PANTHER" id="PTHR42781">
    <property type="entry name" value="SPERMIDINE/PUTRESCINE IMPORT ATP-BINDING PROTEIN POTA"/>
    <property type="match status" value="1"/>
</dbReference>
<evidence type="ECO:0000313" key="8">
    <source>
        <dbReference type="EMBL" id="GAA4397585.1"/>
    </source>
</evidence>
<evidence type="ECO:0000256" key="3">
    <source>
        <dbReference type="ARBA" id="ARBA00022741"/>
    </source>
</evidence>
<dbReference type="InterPro" id="IPR004606">
    <property type="entry name" value="Mop_domain"/>
</dbReference>
<dbReference type="SMART" id="SM00382">
    <property type="entry name" value="AAA"/>
    <property type="match status" value="1"/>
</dbReference>
<dbReference type="GO" id="GO:0005524">
    <property type="term" value="F:ATP binding"/>
    <property type="evidence" value="ECO:0007669"/>
    <property type="project" value="UniProtKB-KW"/>
</dbReference>
<keyword evidence="2 5" id="KW-0500">Molybdenum</keyword>
<dbReference type="EMBL" id="BAABGM010000001">
    <property type="protein sequence ID" value="GAA4397585.1"/>
    <property type="molecule type" value="Genomic_DNA"/>
</dbReference>